<dbReference type="AlphaFoldDB" id="A0A918JT98"/>
<dbReference type="Proteomes" id="UP000601108">
    <property type="component" value="Unassembled WGS sequence"/>
</dbReference>
<comment type="caution">
    <text evidence="1">The sequence shown here is derived from an EMBL/GenBank/DDBJ whole genome shotgun (WGS) entry which is preliminary data.</text>
</comment>
<protein>
    <submittedName>
        <fullName evidence="1">Uncharacterized protein</fullName>
    </submittedName>
</protein>
<evidence type="ECO:0000313" key="2">
    <source>
        <dbReference type="Proteomes" id="UP000601108"/>
    </source>
</evidence>
<organism evidence="1 2">
    <name type="scientific">Aquimarina muelleri</name>
    <dbReference type="NCBI Taxonomy" id="279356"/>
    <lineage>
        <taxon>Bacteria</taxon>
        <taxon>Pseudomonadati</taxon>
        <taxon>Bacteroidota</taxon>
        <taxon>Flavobacteriia</taxon>
        <taxon>Flavobacteriales</taxon>
        <taxon>Flavobacteriaceae</taxon>
        <taxon>Aquimarina</taxon>
    </lineage>
</organism>
<keyword evidence="2" id="KW-1185">Reference proteome</keyword>
<accession>A0A918JT98</accession>
<evidence type="ECO:0000313" key="1">
    <source>
        <dbReference type="EMBL" id="GGX06515.1"/>
    </source>
</evidence>
<reference evidence="1 2" key="1">
    <citation type="journal article" date="2014" name="Int. J. Syst. Evol. Microbiol.">
        <title>Complete genome sequence of Corynebacterium casei LMG S-19264T (=DSM 44701T), isolated from a smear-ripened cheese.</title>
        <authorList>
            <consortium name="US DOE Joint Genome Institute (JGI-PGF)"/>
            <person name="Walter F."/>
            <person name="Albersmeier A."/>
            <person name="Kalinowski J."/>
            <person name="Ruckert C."/>
        </authorList>
    </citation>
    <scope>NUCLEOTIDE SEQUENCE [LARGE SCALE GENOMIC DNA]</scope>
    <source>
        <strain evidence="1 2">KCTC 12285</strain>
    </source>
</reference>
<sequence>MFSFYKHPKKTLTCIDNLYNSTISKLPTENRIRYCESLIYRTTEDLSNSKCVMQKKKLNKILDAAKKELKKLKKLNM</sequence>
<dbReference type="EMBL" id="BMWS01000002">
    <property type="protein sequence ID" value="GGX06515.1"/>
    <property type="molecule type" value="Genomic_DNA"/>
</dbReference>
<name>A0A918JT98_9FLAO</name>
<proteinExistence type="predicted"/>
<gene>
    <name evidence="1" type="ORF">GCM10007384_05280</name>
</gene>